<accession>W9Z9K4</accession>
<feature type="region of interest" description="Disordered" evidence="1">
    <location>
        <begin position="264"/>
        <end position="303"/>
    </location>
</feature>
<evidence type="ECO:0000313" key="2">
    <source>
        <dbReference type="EMBL" id="EXJ91199.1"/>
    </source>
</evidence>
<dbReference type="AlphaFoldDB" id="W9Z9K4"/>
<dbReference type="HOGENOM" id="CLU_717692_0_0_1"/>
<evidence type="ECO:0000256" key="1">
    <source>
        <dbReference type="SAM" id="MobiDB-lite"/>
    </source>
</evidence>
<sequence>MSHPSLHASPHRDSSNHQDKGMLQPKAAHAGNSPRKMLPSSPAHTAFETVHGGNIGWSYSRTPGNDNSLFDEFRATVRRLLQHIVFISLLTLRLYMLPLLYMSRRLAISDEPWYPTAWQIVPHPGRAFVHCARCCKTEGNLTLGHTWANVRGSFSTTFKIIKALYSFGKGVGEDRNALQPDPALLLDPPGSAIDVQCEHECDSKIFDSNCVDPQPESSASASEIYHAALHNGSTLDDILAAFERSKKAGAARTDRFVIGQDLVAVTEREDADPRSPPNQPPERGYRTSSIQTTPERMLSGDEPVILHDCSTREDINDDMDAATPPIPVNKTEQSQKKVELELERTQSNENNVATPTSHAWHHTSAEQSGEKRVKSTARKRCPTFVRRQTQAACPEKHVSGEKRSLTVLQERATRSSPTLAIDSPTKRARLQRKVRVYEDPNCGPRS</sequence>
<keyword evidence="3" id="KW-1185">Reference proteome</keyword>
<dbReference type="RefSeq" id="XP_007723393.1">
    <property type="nucleotide sequence ID" value="XM_007725203.1"/>
</dbReference>
<dbReference type="Proteomes" id="UP000019484">
    <property type="component" value="Unassembled WGS sequence"/>
</dbReference>
<feature type="region of interest" description="Disordered" evidence="1">
    <location>
        <begin position="410"/>
        <end position="446"/>
    </location>
</feature>
<feature type="compositionally biased region" description="Polar residues" evidence="1">
    <location>
        <begin position="347"/>
        <end position="357"/>
    </location>
</feature>
<feature type="compositionally biased region" description="Basic and acidic residues" evidence="1">
    <location>
        <begin position="10"/>
        <end position="20"/>
    </location>
</feature>
<feature type="region of interest" description="Disordered" evidence="1">
    <location>
        <begin position="1"/>
        <end position="44"/>
    </location>
</feature>
<dbReference type="OrthoDB" id="4161222at2759"/>
<reference evidence="2 3" key="1">
    <citation type="submission" date="2013-03" db="EMBL/GenBank/DDBJ databases">
        <title>The Genome Sequence of Capronia coronata CBS 617.96.</title>
        <authorList>
            <consortium name="The Broad Institute Genomics Platform"/>
            <person name="Cuomo C."/>
            <person name="de Hoog S."/>
            <person name="Gorbushina A."/>
            <person name="Walker B."/>
            <person name="Young S.K."/>
            <person name="Zeng Q."/>
            <person name="Gargeya S."/>
            <person name="Fitzgerald M."/>
            <person name="Haas B."/>
            <person name="Abouelleil A."/>
            <person name="Allen A.W."/>
            <person name="Alvarado L."/>
            <person name="Arachchi H.M."/>
            <person name="Berlin A.M."/>
            <person name="Chapman S.B."/>
            <person name="Gainer-Dewar J."/>
            <person name="Goldberg J."/>
            <person name="Griggs A."/>
            <person name="Gujja S."/>
            <person name="Hansen M."/>
            <person name="Howarth C."/>
            <person name="Imamovic A."/>
            <person name="Ireland A."/>
            <person name="Larimer J."/>
            <person name="McCowan C."/>
            <person name="Murphy C."/>
            <person name="Pearson M."/>
            <person name="Poon T.W."/>
            <person name="Priest M."/>
            <person name="Roberts A."/>
            <person name="Saif S."/>
            <person name="Shea T."/>
            <person name="Sisk P."/>
            <person name="Sykes S."/>
            <person name="Wortman J."/>
            <person name="Nusbaum C."/>
            <person name="Birren B."/>
        </authorList>
    </citation>
    <scope>NUCLEOTIDE SEQUENCE [LARGE SCALE GENOMIC DNA]</scope>
    <source>
        <strain evidence="2 3">CBS 617.96</strain>
    </source>
</reference>
<organism evidence="2 3">
    <name type="scientific">Capronia coronata CBS 617.96</name>
    <dbReference type="NCBI Taxonomy" id="1182541"/>
    <lineage>
        <taxon>Eukaryota</taxon>
        <taxon>Fungi</taxon>
        <taxon>Dikarya</taxon>
        <taxon>Ascomycota</taxon>
        <taxon>Pezizomycotina</taxon>
        <taxon>Eurotiomycetes</taxon>
        <taxon>Chaetothyriomycetidae</taxon>
        <taxon>Chaetothyriales</taxon>
        <taxon>Herpotrichiellaceae</taxon>
        <taxon>Capronia</taxon>
    </lineage>
</organism>
<feature type="compositionally biased region" description="Basic and acidic residues" evidence="1">
    <location>
        <begin position="333"/>
        <end position="346"/>
    </location>
</feature>
<comment type="caution">
    <text evidence="2">The sequence shown here is derived from an EMBL/GenBank/DDBJ whole genome shotgun (WGS) entry which is preliminary data.</text>
</comment>
<evidence type="ECO:0000313" key="3">
    <source>
        <dbReference type="Proteomes" id="UP000019484"/>
    </source>
</evidence>
<dbReference type="EMBL" id="AMWN01000003">
    <property type="protein sequence ID" value="EXJ91199.1"/>
    <property type="molecule type" value="Genomic_DNA"/>
</dbReference>
<feature type="region of interest" description="Disordered" evidence="1">
    <location>
        <begin position="315"/>
        <end position="378"/>
    </location>
</feature>
<protein>
    <submittedName>
        <fullName evidence="2">Uncharacterized protein</fullName>
    </submittedName>
</protein>
<name>W9Z9K4_9EURO</name>
<proteinExistence type="predicted"/>
<dbReference type="GeneID" id="19159192"/>
<gene>
    <name evidence="2" type="ORF">A1O1_04308</name>
</gene>